<dbReference type="InterPro" id="IPR025380">
    <property type="entry name" value="DUF4369"/>
</dbReference>
<dbReference type="PROSITE" id="PS51352">
    <property type="entry name" value="THIOREDOXIN_2"/>
    <property type="match status" value="1"/>
</dbReference>
<dbReference type="CDD" id="cd02966">
    <property type="entry name" value="TlpA_like_family"/>
    <property type="match status" value="1"/>
</dbReference>
<dbReference type="GO" id="GO:0017004">
    <property type="term" value="P:cytochrome complex assembly"/>
    <property type="evidence" value="ECO:0007669"/>
    <property type="project" value="UniProtKB-KW"/>
</dbReference>
<keyword evidence="2" id="KW-0201">Cytochrome c-type biogenesis</keyword>
<dbReference type="RefSeq" id="WP_136827367.1">
    <property type="nucleotide sequence ID" value="NZ_SWBP01000006.1"/>
</dbReference>
<dbReference type="OrthoDB" id="750178at2"/>
<evidence type="ECO:0000313" key="7">
    <source>
        <dbReference type="Proteomes" id="UP000308181"/>
    </source>
</evidence>
<comment type="subcellular location">
    <subcellularLocation>
        <location evidence="1">Cell envelope</location>
    </subcellularLocation>
</comment>
<dbReference type="PANTHER" id="PTHR42852">
    <property type="entry name" value="THIOL:DISULFIDE INTERCHANGE PROTEIN DSBE"/>
    <property type="match status" value="1"/>
</dbReference>
<organism evidence="6 7">
    <name type="scientific">Pedobacter cryophilus</name>
    <dbReference type="NCBI Taxonomy" id="2571271"/>
    <lineage>
        <taxon>Bacteria</taxon>
        <taxon>Pseudomonadati</taxon>
        <taxon>Bacteroidota</taxon>
        <taxon>Sphingobacteriia</taxon>
        <taxon>Sphingobacteriales</taxon>
        <taxon>Sphingobacteriaceae</taxon>
        <taxon>Pedobacter</taxon>
    </lineage>
</organism>
<dbReference type="InterPro" id="IPR013766">
    <property type="entry name" value="Thioredoxin_domain"/>
</dbReference>
<dbReference type="GO" id="GO:0016209">
    <property type="term" value="F:antioxidant activity"/>
    <property type="evidence" value="ECO:0007669"/>
    <property type="project" value="InterPro"/>
</dbReference>
<dbReference type="Proteomes" id="UP000308181">
    <property type="component" value="Unassembled WGS sequence"/>
</dbReference>
<evidence type="ECO:0000313" key="6">
    <source>
        <dbReference type="EMBL" id="TKB95992.1"/>
    </source>
</evidence>
<keyword evidence="7" id="KW-1185">Reference proteome</keyword>
<feature type="domain" description="Thioredoxin" evidence="5">
    <location>
        <begin position="237"/>
        <end position="374"/>
    </location>
</feature>
<dbReference type="Pfam" id="PF14289">
    <property type="entry name" value="DUF4369"/>
    <property type="match status" value="1"/>
</dbReference>
<dbReference type="InterPro" id="IPR017937">
    <property type="entry name" value="Thioredoxin_CS"/>
</dbReference>
<dbReference type="InterPro" id="IPR050553">
    <property type="entry name" value="Thioredoxin_ResA/DsbE_sf"/>
</dbReference>
<dbReference type="GO" id="GO:0016491">
    <property type="term" value="F:oxidoreductase activity"/>
    <property type="evidence" value="ECO:0007669"/>
    <property type="project" value="InterPro"/>
</dbReference>
<dbReference type="EMBL" id="SWBP01000006">
    <property type="protein sequence ID" value="TKB95992.1"/>
    <property type="molecule type" value="Genomic_DNA"/>
</dbReference>
<evidence type="ECO:0000256" key="3">
    <source>
        <dbReference type="ARBA" id="ARBA00023157"/>
    </source>
</evidence>
<protein>
    <submittedName>
        <fullName evidence="6">AhpC/TSA family protein</fullName>
    </submittedName>
</protein>
<sequence>MRRILLVVLCFGIFVFNACKNKDEFVIKGIVENAGDAKKVYLLSADQTGQMVPVDSTFLDEDQKFVIKAKSLSPEFYQIQIGQRSYILIAENGNEIQLKANLTDPGSNYELTGSEESDKLTAYNKITSAYSMQTGMLAEKYSRMITKDQNNKDAIIAEFNQKSGEISKPFLEKSIQFIKDNKKSLTAFFAANIVMGMQDISGYENDIIAYSKEAVASYPNNKTIAFFAKQMEIAAKVAIGQPAPEIIALTPAGKSLKLSDYKGKYVLLDFWASWCAPCRQENPNIVKLYNLFKNKNFTVLGFSLDDNKDNWIKAITDDNLTWDHVSELKQWDAPTAQLYNISAIPASFIINPEGIIIAKNLRGEALNEFLKKNL</sequence>
<dbReference type="InterPro" id="IPR000866">
    <property type="entry name" value="AhpC/TSA"/>
</dbReference>
<dbReference type="SUPFAM" id="SSF52833">
    <property type="entry name" value="Thioredoxin-like"/>
    <property type="match status" value="1"/>
</dbReference>
<comment type="caution">
    <text evidence="6">The sequence shown here is derived from an EMBL/GenBank/DDBJ whole genome shotgun (WGS) entry which is preliminary data.</text>
</comment>
<evidence type="ECO:0000256" key="1">
    <source>
        <dbReference type="ARBA" id="ARBA00004196"/>
    </source>
</evidence>
<evidence type="ECO:0000259" key="5">
    <source>
        <dbReference type="PROSITE" id="PS51352"/>
    </source>
</evidence>
<name>A0A4U1BUR4_9SPHI</name>
<evidence type="ECO:0000256" key="4">
    <source>
        <dbReference type="ARBA" id="ARBA00023284"/>
    </source>
</evidence>
<dbReference type="PANTHER" id="PTHR42852:SF6">
    <property type="entry name" value="THIOL:DISULFIDE INTERCHANGE PROTEIN DSBE"/>
    <property type="match status" value="1"/>
</dbReference>
<dbReference type="Pfam" id="PF00578">
    <property type="entry name" value="AhpC-TSA"/>
    <property type="match status" value="1"/>
</dbReference>
<dbReference type="PROSITE" id="PS00194">
    <property type="entry name" value="THIOREDOXIN_1"/>
    <property type="match status" value="1"/>
</dbReference>
<dbReference type="GO" id="GO:0030313">
    <property type="term" value="C:cell envelope"/>
    <property type="evidence" value="ECO:0007669"/>
    <property type="project" value="UniProtKB-SubCell"/>
</dbReference>
<gene>
    <name evidence="6" type="ORF">FA046_15070</name>
</gene>
<dbReference type="Gene3D" id="3.40.30.10">
    <property type="entry name" value="Glutaredoxin"/>
    <property type="match status" value="1"/>
</dbReference>
<evidence type="ECO:0000256" key="2">
    <source>
        <dbReference type="ARBA" id="ARBA00022748"/>
    </source>
</evidence>
<proteinExistence type="predicted"/>
<keyword evidence="3" id="KW-1015">Disulfide bond</keyword>
<accession>A0A4U1BUR4</accession>
<reference evidence="6 7" key="1">
    <citation type="submission" date="2019-04" db="EMBL/GenBank/DDBJ databases">
        <title>Pedobacter sp. AR-3-17 sp. nov., isolated from Arctic soil.</title>
        <authorList>
            <person name="Dahal R.H."/>
            <person name="Kim D.-U."/>
        </authorList>
    </citation>
    <scope>NUCLEOTIDE SEQUENCE [LARGE SCALE GENOMIC DNA]</scope>
    <source>
        <strain evidence="6 7">AR-3-17</strain>
    </source>
</reference>
<dbReference type="AlphaFoldDB" id="A0A4U1BUR4"/>
<keyword evidence="4" id="KW-0676">Redox-active center</keyword>
<dbReference type="InterPro" id="IPR036249">
    <property type="entry name" value="Thioredoxin-like_sf"/>
</dbReference>